<comment type="catalytic activity">
    <reaction evidence="7">
        <text>C-terminal L-cysteinyl-[HypE protein] + carbamoyl phosphate + ATP + H2O = C-terminal S-carboxamide-L-cysteinyl-[HypE protein] + AMP + phosphate + diphosphate + H(+)</text>
        <dbReference type="Rhea" id="RHEA:55636"/>
        <dbReference type="Rhea" id="RHEA-COMP:14247"/>
        <dbReference type="Rhea" id="RHEA-COMP:14392"/>
        <dbReference type="ChEBI" id="CHEBI:15377"/>
        <dbReference type="ChEBI" id="CHEBI:15378"/>
        <dbReference type="ChEBI" id="CHEBI:30616"/>
        <dbReference type="ChEBI" id="CHEBI:33019"/>
        <dbReference type="ChEBI" id="CHEBI:43474"/>
        <dbReference type="ChEBI" id="CHEBI:58228"/>
        <dbReference type="ChEBI" id="CHEBI:76913"/>
        <dbReference type="ChEBI" id="CHEBI:139126"/>
        <dbReference type="ChEBI" id="CHEBI:456215"/>
    </reaction>
</comment>
<evidence type="ECO:0000256" key="8">
    <source>
        <dbReference type="PIRNR" id="PIRNR006256"/>
    </source>
</evidence>
<evidence type="ECO:0000256" key="7">
    <source>
        <dbReference type="ARBA" id="ARBA00048220"/>
    </source>
</evidence>
<protein>
    <recommendedName>
        <fullName evidence="8">Carbamoyltransferase</fullName>
        <ecNumber evidence="8">6.2.-.-</ecNumber>
    </recommendedName>
</protein>
<dbReference type="EMBL" id="JAQIBC010000002">
    <property type="protein sequence ID" value="MDM5263382.1"/>
    <property type="molecule type" value="Genomic_DNA"/>
</dbReference>
<dbReference type="SUPFAM" id="SSF54975">
    <property type="entry name" value="Acylphosphatase/BLUF domain-like"/>
    <property type="match status" value="1"/>
</dbReference>
<dbReference type="InterPro" id="IPR036046">
    <property type="entry name" value="Acylphosphatase-like_dom_sf"/>
</dbReference>
<evidence type="ECO:0000259" key="11">
    <source>
        <dbReference type="PROSITE" id="PS51163"/>
    </source>
</evidence>
<comment type="catalytic activity">
    <reaction evidence="9">
        <text>an acyl phosphate + H2O = a carboxylate + phosphate + H(+)</text>
        <dbReference type="Rhea" id="RHEA:14965"/>
        <dbReference type="ChEBI" id="CHEBI:15377"/>
        <dbReference type="ChEBI" id="CHEBI:15378"/>
        <dbReference type="ChEBI" id="CHEBI:29067"/>
        <dbReference type="ChEBI" id="CHEBI:43474"/>
        <dbReference type="ChEBI" id="CHEBI:59918"/>
        <dbReference type="EC" id="3.6.1.7"/>
    </reaction>
</comment>
<keyword evidence="4" id="KW-0479">Metal-binding</keyword>
<evidence type="ECO:0000256" key="2">
    <source>
        <dbReference type="ARBA" id="ARBA00008097"/>
    </source>
</evidence>
<evidence type="ECO:0000256" key="4">
    <source>
        <dbReference type="ARBA" id="ARBA00022723"/>
    </source>
</evidence>
<organism evidence="12 13">
    <name type="scientific">Sulfurovum xiamenensis</name>
    <dbReference type="NCBI Taxonomy" id="3019066"/>
    <lineage>
        <taxon>Bacteria</taxon>
        <taxon>Pseudomonadati</taxon>
        <taxon>Campylobacterota</taxon>
        <taxon>Epsilonproteobacteria</taxon>
        <taxon>Campylobacterales</taxon>
        <taxon>Sulfurovaceae</taxon>
        <taxon>Sulfurovum</taxon>
    </lineage>
</organism>
<dbReference type="Pfam" id="PF17788">
    <property type="entry name" value="HypF_C"/>
    <property type="match status" value="1"/>
</dbReference>
<dbReference type="Pfam" id="PF00708">
    <property type="entry name" value="Acylphosphatase"/>
    <property type="match status" value="1"/>
</dbReference>
<keyword evidence="9" id="KW-0378">Hydrolase</keyword>
<sequence length="765" mass="86531">MPMSHLERLPLEVNRKFNITGVVQGVGFRPFIYQLADRYHLNGFIVNTTAGVNIELEGKKSAIEAFTEAFHRELPPLVRIDTLSSEDTQYVGYTNFQILQSNTANQKSTLVSPDIAICKNCLQEMHDPTNRRHAYPFINCTNCGPRYSIIETLPYDRPNTSMHSFMMCKACQKEYMDPLDRRFHAQPISCPDCGPTLKLLDPKGNVLIKGNDTIKLTADAIKKGSIVAVKGLGGFHLICDSTNTNTVDELRKRKQRPLKPFAVMFPDIESLKASTDISLREAELITSKEKAIVIVPKRKESLLSPLVAPGLDRIGVFLPYTPLHHLLLEEVNVPLVATSANHSDDPIIQNSVELLEKLGFVVDLILDHDRDILNANDDSVLQMVGDEKITLRMSRGYAPKSMKLPFKSEKKILAVGANQKNSIALIFDNTLIMSPYIGDLNSLEAFEYFERTLHTFKRFYDFEPDVIVYDKHPEYMTTKWAKQLQKNHPNLQAIEVQHHYAHLLAVMGEHHMDGKVLGFAFDGTGYGDDGTIWGGEVMIADHQNYERIVTISPFRLLGGEKAIKEPRRSALSLLFETYTLDEIHALKLPLLQQFSKEEVNMLHTVWEKGMNAPLCSSMGRLFDAVASFADIVHLSSFEGESGLVMEQYVDESITDIFHFEIENGMINLQSMVESMVQMEDRQRIVSTFFNTVVEIIFQIAQKHPTLPLLFSGGVFQNKVLVEKIIRRCKKENRNYYFQNDTAINDGGIAGGQAWHALHYYSTQNA</sequence>
<dbReference type="SUPFAM" id="SSF55821">
    <property type="entry name" value="YrdC/RibB"/>
    <property type="match status" value="1"/>
</dbReference>
<dbReference type="Gene3D" id="3.30.420.40">
    <property type="match status" value="1"/>
</dbReference>
<dbReference type="PROSITE" id="PS51163">
    <property type="entry name" value="YRDC"/>
    <property type="match status" value="1"/>
</dbReference>
<dbReference type="InterPro" id="IPR055128">
    <property type="entry name" value="HypF_C_2"/>
</dbReference>
<evidence type="ECO:0000259" key="10">
    <source>
        <dbReference type="PROSITE" id="PS51160"/>
    </source>
</evidence>
<dbReference type="InterPro" id="IPR051060">
    <property type="entry name" value="Carbamoyltrans_HypF-like"/>
</dbReference>
<comment type="pathway">
    <text evidence="1">Protein modification; [NiFe] hydrogenase maturation.</text>
</comment>
<dbReference type="InterPro" id="IPR011125">
    <property type="entry name" value="Znf_HypF"/>
</dbReference>
<feature type="active site" evidence="9">
    <location>
        <position position="47"/>
    </location>
</feature>
<dbReference type="PROSITE" id="PS51160">
    <property type="entry name" value="ACYLPHOSPHATASE_3"/>
    <property type="match status" value="1"/>
</dbReference>
<keyword evidence="6" id="KW-0862">Zinc</keyword>
<feature type="domain" description="YrdC-like" evidence="11">
    <location>
        <begin position="211"/>
        <end position="396"/>
    </location>
</feature>
<dbReference type="EC" id="6.2.-.-" evidence="8"/>
<accession>A0ABT7QQK7</accession>
<dbReference type="InterPro" id="IPR017968">
    <property type="entry name" value="Acylphosphatase_CS"/>
</dbReference>
<dbReference type="InterPro" id="IPR017945">
    <property type="entry name" value="DHBP_synth_RibB-like_a/b_dom"/>
</dbReference>
<dbReference type="InterPro" id="IPR004421">
    <property type="entry name" value="Carbamoyltransferase_HypF"/>
</dbReference>
<dbReference type="PANTHER" id="PTHR42959:SF1">
    <property type="entry name" value="CARBAMOYLTRANSFERASE HYPF"/>
    <property type="match status" value="1"/>
</dbReference>
<dbReference type="Gene3D" id="3.30.110.120">
    <property type="match status" value="1"/>
</dbReference>
<keyword evidence="3 12" id="KW-0436">Ligase</keyword>
<dbReference type="InterPro" id="IPR006070">
    <property type="entry name" value="Sua5-like_dom"/>
</dbReference>
<comment type="caution">
    <text evidence="12">The sequence shown here is derived from an EMBL/GenBank/DDBJ whole genome shotgun (WGS) entry which is preliminary data.</text>
</comment>
<evidence type="ECO:0000256" key="3">
    <source>
        <dbReference type="ARBA" id="ARBA00022598"/>
    </source>
</evidence>
<keyword evidence="5" id="KW-0863">Zinc-finger</keyword>
<dbReference type="GO" id="GO:0016874">
    <property type="term" value="F:ligase activity"/>
    <property type="evidence" value="ECO:0007669"/>
    <property type="project" value="UniProtKB-KW"/>
</dbReference>
<dbReference type="InterPro" id="IPR001792">
    <property type="entry name" value="Acylphosphatase-like_dom"/>
</dbReference>
<dbReference type="PROSITE" id="PS00150">
    <property type="entry name" value="ACYLPHOSPHATASE_1"/>
    <property type="match status" value="1"/>
</dbReference>
<dbReference type="Pfam" id="PF07503">
    <property type="entry name" value="zf-HYPF"/>
    <property type="match status" value="2"/>
</dbReference>
<reference evidence="12" key="1">
    <citation type="submission" date="2023-01" db="EMBL/GenBank/DDBJ databases">
        <title>Sulfurovum sp. XTW-4 genome assembly.</title>
        <authorList>
            <person name="Wang J."/>
        </authorList>
    </citation>
    <scope>NUCLEOTIDE SEQUENCE</scope>
    <source>
        <strain evidence="12">XTW-4</strain>
    </source>
</reference>
<dbReference type="PIRSF" id="PIRSF006256">
    <property type="entry name" value="CMPcnvr_hdrg_mat"/>
    <property type="match status" value="1"/>
</dbReference>
<evidence type="ECO:0000313" key="12">
    <source>
        <dbReference type="EMBL" id="MDM5263382.1"/>
    </source>
</evidence>
<evidence type="ECO:0000256" key="1">
    <source>
        <dbReference type="ARBA" id="ARBA00004711"/>
    </source>
</evidence>
<feature type="active site" evidence="9">
    <location>
        <position position="29"/>
    </location>
</feature>
<dbReference type="PANTHER" id="PTHR42959">
    <property type="entry name" value="CARBAMOYLTRANSFERASE"/>
    <property type="match status" value="1"/>
</dbReference>
<evidence type="ECO:0000256" key="9">
    <source>
        <dbReference type="PROSITE-ProRule" id="PRU00520"/>
    </source>
</evidence>
<evidence type="ECO:0000313" key="13">
    <source>
        <dbReference type="Proteomes" id="UP001169066"/>
    </source>
</evidence>
<evidence type="ECO:0000256" key="5">
    <source>
        <dbReference type="ARBA" id="ARBA00022771"/>
    </source>
</evidence>
<dbReference type="Pfam" id="PF22521">
    <property type="entry name" value="HypF_C_2"/>
    <property type="match status" value="1"/>
</dbReference>
<dbReference type="Pfam" id="PF01300">
    <property type="entry name" value="Sua5_yciO_yrdC"/>
    <property type="match status" value="1"/>
</dbReference>
<comment type="similarity">
    <text evidence="2 8">Belongs to the carbamoyltransferase HypF family.</text>
</comment>
<proteinExistence type="inferred from homology"/>
<dbReference type="NCBIfam" id="TIGR00143">
    <property type="entry name" value="hypF"/>
    <property type="match status" value="1"/>
</dbReference>
<feature type="domain" description="Acylphosphatase-like" evidence="10">
    <location>
        <begin position="14"/>
        <end position="100"/>
    </location>
</feature>
<gene>
    <name evidence="12" type="primary">hypF</name>
    <name evidence="12" type="ORF">PF327_04155</name>
</gene>
<dbReference type="Gene3D" id="3.90.870.50">
    <property type="match status" value="1"/>
</dbReference>
<dbReference type="InterPro" id="IPR041440">
    <property type="entry name" value="HypF_C"/>
</dbReference>
<keyword evidence="13" id="KW-1185">Reference proteome</keyword>
<dbReference type="Gene3D" id="3.30.420.360">
    <property type="match status" value="1"/>
</dbReference>
<dbReference type="Proteomes" id="UP001169066">
    <property type="component" value="Unassembled WGS sequence"/>
</dbReference>
<dbReference type="RefSeq" id="WP_289401474.1">
    <property type="nucleotide sequence ID" value="NZ_JAQIBC010000002.1"/>
</dbReference>
<name>A0ABT7QQK7_9BACT</name>
<evidence type="ECO:0000256" key="6">
    <source>
        <dbReference type="ARBA" id="ARBA00022833"/>
    </source>
</evidence>